<comment type="caution">
    <text evidence="3">The sequence shown here is derived from an EMBL/GenBank/DDBJ whole genome shotgun (WGS) entry which is preliminary data.</text>
</comment>
<dbReference type="HOGENOM" id="CLU_042941_1_1_1"/>
<keyword evidence="2" id="KW-0812">Transmembrane</keyword>
<proteinExistence type="inferred from homology"/>
<dbReference type="GO" id="GO:0043386">
    <property type="term" value="P:mycotoxin biosynthetic process"/>
    <property type="evidence" value="ECO:0007669"/>
    <property type="project" value="InterPro"/>
</dbReference>
<reference evidence="3 4" key="1">
    <citation type="journal article" date="2014" name="Genome Announc.">
        <title>Draft genome sequence of Sclerotinia borealis, a psychrophilic plant pathogenic fungus.</title>
        <authorList>
            <person name="Mardanov A.V."/>
            <person name="Beletsky A.V."/>
            <person name="Kadnikov V.V."/>
            <person name="Ignatov A.N."/>
            <person name="Ravin N.V."/>
        </authorList>
    </citation>
    <scope>NUCLEOTIDE SEQUENCE [LARGE SCALE GENOMIC DNA]</scope>
    <source>
        <strain evidence="4">F-4157</strain>
    </source>
</reference>
<keyword evidence="2" id="KW-1133">Transmembrane helix</keyword>
<dbReference type="AlphaFoldDB" id="W9CT47"/>
<dbReference type="PANTHER" id="PTHR33365:SF6">
    <property type="entry name" value="OXIDASE USTYA"/>
    <property type="match status" value="1"/>
</dbReference>
<comment type="similarity">
    <text evidence="1">Belongs to the ustYa family.</text>
</comment>
<dbReference type="PANTHER" id="PTHR33365">
    <property type="entry name" value="YALI0B05434P"/>
    <property type="match status" value="1"/>
</dbReference>
<dbReference type="Proteomes" id="UP000019487">
    <property type="component" value="Unassembled WGS sequence"/>
</dbReference>
<sequence length="268" mass="31481">MSLPKAMYQKVAHDDLENEDQSPNSSAFAPRKSSPIRLIVLFLLFVFSNTLTWFISTRLTTKYQGTYTDPPTPYAGLTREITVPMDGHDAYTDRNETFRDELWLNINIDDGMIALPDEYVEEKGLLEAQRFPWDDQKGIYLLHGHHNLHCVRAIYISLMEYRTNAPQSRNTRHIIHCLDELRRDTLCHADDTPRLTTNNSIPETGHGQFRQCRSWDKLNEWAQQYNACYRYINETQTPDEFPQIQRFVWCPEGSPYRKEVEKVFDVAW</sequence>
<name>W9CT47_SCLBF</name>
<dbReference type="OrthoDB" id="3687641at2759"/>
<organism evidence="3 4">
    <name type="scientific">Sclerotinia borealis (strain F-4128)</name>
    <dbReference type="NCBI Taxonomy" id="1432307"/>
    <lineage>
        <taxon>Eukaryota</taxon>
        <taxon>Fungi</taxon>
        <taxon>Dikarya</taxon>
        <taxon>Ascomycota</taxon>
        <taxon>Pezizomycotina</taxon>
        <taxon>Leotiomycetes</taxon>
        <taxon>Helotiales</taxon>
        <taxon>Sclerotiniaceae</taxon>
        <taxon>Sclerotinia</taxon>
    </lineage>
</organism>
<feature type="transmembrane region" description="Helical" evidence="2">
    <location>
        <begin position="38"/>
        <end position="56"/>
    </location>
</feature>
<evidence type="ECO:0000313" key="3">
    <source>
        <dbReference type="EMBL" id="ESZ99046.1"/>
    </source>
</evidence>
<accession>W9CT47</accession>
<gene>
    <name evidence="3" type="ORF">SBOR_0580</name>
</gene>
<evidence type="ECO:0000256" key="2">
    <source>
        <dbReference type="SAM" id="Phobius"/>
    </source>
</evidence>
<dbReference type="EMBL" id="AYSA01000025">
    <property type="protein sequence ID" value="ESZ99046.1"/>
    <property type="molecule type" value="Genomic_DNA"/>
</dbReference>
<dbReference type="Pfam" id="PF11807">
    <property type="entry name" value="UstYa"/>
    <property type="match status" value="1"/>
</dbReference>
<protein>
    <submittedName>
        <fullName evidence="3">Uncharacterized protein</fullName>
    </submittedName>
</protein>
<keyword evidence="2" id="KW-0472">Membrane</keyword>
<dbReference type="STRING" id="1432307.W9CT47"/>
<dbReference type="InterPro" id="IPR021765">
    <property type="entry name" value="UstYa-like"/>
</dbReference>
<evidence type="ECO:0000256" key="1">
    <source>
        <dbReference type="ARBA" id="ARBA00035112"/>
    </source>
</evidence>
<evidence type="ECO:0000313" key="4">
    <source>
        <dbReference type="Proteomes" id="UP000019487"/>
    </source>
</evidence>
<keyword evidence="4" id="KW-1185">Reference proteome</keyword>